<dbReference type="PATRIC" id="fig|1246995.3.peg.209"/>
<evidence type="ECO:0000313" key="2">
    <source>
        <dbReference type="EMBL" id="AGZ38499.1"/>
    </source>
</evidence>
<feature type="transmembrane region" description="Helical" evidence="1">
    <location>
        <begin position="152"/>
        <end position="168"/>
    </location>
</feature>
<accession>U5VNY0</accession>
<keyword evidence="1" id="KW-1133">Transmembrane helix</keyword>
<sequence>MLLLLDVLAVAGAVLSVLTGNNTTSFEVPRDVAFGERSPELAGTRVELSSVVVRVEDPSAYQLLLDLLAHSFGFVLAAIPMIVVARRLIDQATDDHPFTPRMVTGLRRLGRLILGTGALALVVSNVAAVLLVDSAGVPGAGFFFGGNVVTQLWWLPLGLVVLAFAQVLEHGQALRTELDEVV</sequence>
<dbReference type="Pfam" id="PF11188">
    <property type="entry name" value="DUF2975"/>
    <property type="match status" value="1"/>
</dbReference>
<dbReference type="Proteomes" id="UP000017746">
    <property type="component" value="Chromosome"/>
</dbReference>
<keyword evidence="1" id="KW-0812">Transmembrane</keyword>
<dbReference type="KEGG" id="afs:AFR_01050"/>
<reference evidence="2 3" key="1">
    <citation type="journal article" date="2014" name="J. Biotechnol.">
        <title>Complete genome sequence of the actinobacterium Actinoplanes friuliensis HAG 010964, producer of the lipopeptide antibiotic friulimycin.</title>
        <authorList>
            <person name="Ruckert C."/>
            <person name="Szczepanowski R."/>
            <person name="Albersmeier A."/>
            <person name="Goesmann A."/>
            <person name="Fischer N."/>
            <person name="Steinkamper A."/>
            <person name="Puhler A."/>
            <person name="Biener R."/>
            <person name="Schwartz D."/>
            <person name="Kalinowski J."/>
        </authorList>
    </citation>
    <scope>NUCLEOTIDE SEQUENCE [LARGE SCALE GENOMIC DNA]</scope>
    <source>
        <strain evidence="2 3">DSM 7358</strain>
    </source>
</reference>
<dbReference type="EMBL" id="CP006272">
    <property type="protein sequence ID" value="AGZ38499.1"/>
    <property type="molecule type" value="Genomic_DNA"/>
</dbReference>
<keyword evidence="3" id="KW-1185">Reference proteome</keyword>
<feature type="transmembrane region" description="Helical" evidence="1">
    <location>
        <begin position="109"/>
        <end position="132"/>
    </location>
</feature>
<evidence type="ECO:0000313" key="3">
    <source>
        <dbReference type="Proteomes" id="UP000017746"/>
    </source>
</evidence>
<evidence type="ECO:0008006" key="4">
    <source>
        <dbReference type="Google" id="ProtNLM"/>
    </source>
</evidence>
<evidence type="ECO:0000256" key="1">
    <source>
        <dbReference type="SAM" id="Phobius"/>
    </source>
</evidence>
<proteinExistence type="predicted"/>
<dbReference type="AlphaFoldDB" id="U5VNY0"/>
<dbReference type="STRING" id="1246995.AFR_01050"/>
<gene>
    <name evidence="2" type="ORF">AFR_01050</name>
</gene>
<feature type="transmembrane region" description="Helical" evidence="1">
    <location>
        <begin position="67"/>
        <end position="89"/>
    </location>
</feature>
<protein>
    <recommendedName>
        <fullName evidence="4">DUF2975 domain-containing protein</fullName>
    </recommendedName>
</protein>
<dbReference type="HOGENOM" id="CLU_1479076_0_0_11"/>
<keyword evidence="1" id="KW-0472">Membrane</keyword>
<name>U5VNY0_9ACTN</name>
<dbReference type="InterPro" id="IPR021354">
    <property type="entry name" value="DUF2975"/>
</dbReference>
<organism evidence="2 3">
    <name type="scientific">Actinoplanes friuliensis DSM 7358</name>
    <dbReference type="NCBI Taxonomy" id="1246995"/>
    <lineage>
        <taxon>Bacteria</taxon>
        <taxon>Bacillati</taxon>
        <taxon>Actinomycetota</taxon>
        <taxon>Actinomycetes</taxon>
        <taxon>Micromonosporales</taxon>
        <taxon>Micromonosporaceae</taxon>
        <taxon>Actinoplanes</taxon>
    </lineage>
</organism>